<organism evidence="2">
    <name type="scientific">freshwater metagenome</name>
    <dbReference type="NCBI Taxonomy" id="449393"/>
    <lineage>
        <taxon>unclassified sequences</taxon>
        <taxon>metagenomes</taxon>
        <taxon>ecological metagenomes</taxon>
    </lineage>
</organism>
<dbReference type="SUPFAM" id="SSF55718">
    <property type="entry name" value="SCP-like"/>
    <property type="match status" value="1"/>
</dbReference>
<dbReference type="Gene3D" id="3.30.1050.10">
    <property type="entry name" value="SCP2 sterol-binding domain"/>
    <property type="match status" value="1"/>
</dbReference>
<proteinExistence type="predicted"/>
<gene>
    <name evidence="2" type="ORF">UFOPK3010_00702</name>
</gene>
<accession>A0A6J6Y044</accession>
<sequence length="239" mass="25696">MERKLVDPGANEMHPLHATTECFFQSRNACGRGDEHIADNIGVDLAIHRNGNDLDPGSEVVGNMDRVESTHMAKYSKHCQSPSLVARSSGGVTERQRNGPVLLVTEERAPPTTVRAMPEYLSPAWFTEADSLLRSSEVLSAQSKGVHLVLEQRVGKDDAATVWHVRFADGTVSMTRGPADAADVIFVCDVATAEGIRSGNQSAQAAFMDGALLVEGSIHSLLAHAELFAVLDDVLGPLR</sequence>
<name>A0A6J6Y044_9ZZZZ</name>
<dbReference type="EMBL" id="CAFAAM010000076">
    <property type="protein sequence ID" value="CAB4803051.1"/>
    <property type="molecule type" value="Genomic_DNA"/>
</dbReference>
<dbReference type="InterPro" id="IPR003033">
    <property type="entry name" value="SCP2_sterol-bd_dom"/>
</dbReference>
<evidence type="ECO:0000313" key="2">
    <source>
        <dbReference type="EMBL" id="CAB4803051.1"/>
    </source>
</evidence>
<dbReference type="InterPro" id="IPR036527">
    <property type="entry name" value="SCP2_sterol-bd_dom_sf"/>
</dbReference>
<protein>
    <submittedName>
        <fullName evidence="2">Unannotated protein</fullName>
    </submittedName>
</protein>
<evidence type="ECO:0000259" key="1">
    <source>
        <dbReference type="Pfam" id="PF02036"/>
    </source>
</evidence>
<dbReference type="Pfam" id="PF02036">
    <property type="entry name" value="SCP2"/>
    <property type="match status" value="1"/>
</dbReference>
<reference evidence="2" key="1">
    <citation type="submission" date="2020-05" db="EMBL/GenBank/DDBJ databases">
        <authorList>
            <person name="Chiriac C."/>
            <person name="Salcher M."/>
            <person name="Ghai R."/>
            <person name="Kavagutti S V."/>
        </authorList>
    </citation>
    <scope>NUCLEOTIDE SEQUENCE</scope>
</reference>
<feature type="domain" description="SCP2" evidence="1">
    <location>
        <begin position="134"/>
        <end position="227"/>
    </location>
</feature>
<dbReference type="AlphaFoldDB" id="A0A6J6Y044"/>